<comment type="caution">
    <text evidence="8">The sequence shown here is derived from an EMBL/GenBank/DDBJ whole genome shotgun (WGS) entry which is preliminary data.</text>
</comment>
<dbReference type="InterPro" id="IPR001254">
    <property type="entry name" value="Trypsin_dom"/>
</dbReference>
<evidence type="ECO:0000259" key="7">
    <source>
        <dbReference type="PROSITE" id="PS50240"/>
    </source>
</evidence>
<dbReference type="GO" id="GO:0004252">
    <property type="term" value="F:serine-type endopeptidase activity"/>
    <property type="evidence" value="ECO:0007669"/>
    <property type="project" value="InterPro"/>
</dbReference>
<accession>A0AAV2TLZ6</accession>
<feature type="signal peptide" evidence="6">
    <location>
        <begin position="1"/>
        <end position="23"/>
    </location>
</feature>
<keyword evidence="2 6" id="KW-0732">Signal</keyword>
<keyword evidence="5" id="KW-1015">Disulfide bond</keyword>
<keyword evidence="3" id="KW-0378">Hydrolase</keyword>
<dbReference type="Gene3D" id="2.40.10.10">
    <property type="entry name" value="Trypsin-like serine proteases"/>
    <property type="match status" value="1"/>
</dbReference>
<sequence>MKLPRLLIIFSLSIFHFTGRVLGDKDIWGRVFSDIGAGEGSNQIRAHCGRNRYDGNVFRYRPPSKRIVGGDVSRVAEWPWLVSLQLRGRWKSNHSRKKRDTDVLPPIEDFDPNDPESLMRMALAMKELKLRLKELSPEEYAKHFQDEDPSAANSDGSMTKILEGHTCGGALIHPLWILTAKHCFEEKWNPSLTSSTDKWIAVLGEHNLNSNDEHESEYEVAKIIVHPDGDGPAEKQRYEIIQNDIALVKLARPAELNEYVQVACIPYSNEAFHDQRLCSVAGWGVTEEEGNISEIPQHISIPLVSHARCQDVYSKLSMSQIHLEPSMLCAGGGNKKDACQFDSGGPLVCRSEQDNLWVVTGIVSYGVRCASDYPGIYTRVSHFLYWIKHVISNE</sequence>
<evidence type="ECO:0000256" key="5">
    <source>
        <dbReference type="ARBA" id="ARBA00023157"/>
    </source>
</evidence>
<dbReference type="Proteomes" id="UP001497525">
    <property type="component" value="Unassembled WGS sequence"/>
</dbReference>
<dbReference type="SMART" id="SM00020">
    <property type="entry name" value="Tryp_SPc"/>
    <property type="match status" value="1"/>
</dbReference>
<dbReference type="PANTHER" id="PTHR24252:SF7">
    <property type="entry name" value="HYALIN"/>
    <property type="match status" value="1"/>
</dbReference>
<evidence type="ECO:0000256" key="3">
    <source>
        <dbReference type="ARBA" id="ARBA00022801"/>
    </source>
</evidence>
<dbReference type="InterPro" id="IPR043504">
    <property type="entry name" value="Peptidase_S1_PA_chymotrypsin"/>
</dbReference>
<dbReference type="FunFam" id="2.40.10.10:FF:000120">
    <property type="entry name" value="Putative serine protease"/>
    <property type="match status" value="1"/>
</dbReference>
<feature type="domain" description="Peptidase S1" evidence="7">
    <location>
        <begin position="67"/>
        <end position="392"/>
    </location>
</feature>
<evidence type="ECO:0000256" key="4">
    <source>
        <dbReference type="ARBA" id="ARBA00022825"/>
    </source>
</evidence>
<organism evidence="8 9">
    <name type="scientific">Calicophoron daubneyi</name>
    <name type="common">Rumen fluke</name>
    <name type="synonym">Paramphistomum daubneyi</name>
    <dbReference type="NCBI Taxonomy" id="300641"/>
    <lineage>
        <taxon>Eukaryota</taxon>
        <taxon>Metazoa</taxon>
        <taxon>Spiralia</taxon>
        <taxon>Lophotrochozoa</taxon>
        <taxon>Platyhelminthes</taxon>
        <taxon>Trematoda</taxon>
        <taxon>Digenea</taxon>
        <taxon>Plagiorchiida</taxon>
        <taxon>Pronocephalata</taxon>
        <taxon>Paramphistomoidea</taxon>
        <taxon>Paramphistomidae</taxon>
        <taxon>Calicophoron</taxon>
    </lineage>
</organism>
<gene>
    <name evidence="8" type="ORF">CDAUBV1_LOCUS11731</name>
</gene>
<dbReference type="CDD" id="cd00190">
    <property type="entry name" value="Tryp_SPc"/>
    <property type="match status" value="1"/>
</dbReference>
<dbReference type="EMBL" id="CAXLJL010000390">
    <property type="protein sequence ID" value="CAL5137418.1"/>
    <property type="molecule type" value="Genomic_DNA"/>
</dbReference>
<dbReference type="PANTHER" id="PTHR24252">
    <property type="entry name" value="ACROSIN-RELATED"/>
    <property type="match status" value="1"/>
</dbReference>
<keyword evidence="4" id="KW-0720">Serine protease</keyword>
<name>A0AAV2TLZ6_CALDB</name>
<dbReference type="PROSITE" id="PS50240">
    <property type="entry name" value="TRYPSIN_DOM"/>
    <property type="match status" value="1"/>
</dbReference>
<evidence type="ECO:0000313" key="8">
    <source>
        <dbReference type="EMBL" id="CAL5137418.1"/>
    </source>
</evidence>
<keyword evidence="1" id="KW-0645">Protease</keyword>
<dbReference type="Pfam" id="PF00089">
    <property type="entry name" value="Trypsin"/>
    <property type="match status" value="1"/>
</dbReference>
<dbReference type="InterPro" id="IPR009003">
    <property type="entry name" value="Peptidase_S1_PA"/>
</dbReference>
<evidence type="ECO:0000313" key="9">
    <source>
        <dbReference type="Proteomes" id="UP001497525"/>
    </source>
</evidence>
<reference evidence="8" key="1">
    <citation type="submission" date="2024-06" db="EMBL/GenBank/DDBJ databases">
        <authorList>
            <person name="Liu X."/>
            <person name="Lenzi L."/>
            <person name="Haldenby T S."/>
            <person name="Uol C."/>
        </authorList>
    </citation>
    <scope>NUCLEOTIDE SEQUENCE</scope>
</reference>
<dbReference type="InterPro" id="IPR001314">
    <property type="entry name" value="Peptidase_S1A"/>
</dbReference>
<dbReference type="AlphaFoldDB" id="A0AAV2TLZ6"/>
<dbReference type="SUPFAM" id="SSF50494">
    <property type="entry name" value="Trypsin-like serine proteases"/>
    <property type="match status" value="2"/>
</dbReference>
<protein>
    <recommendedName>
        <fullName evidence="7">Peptidase S1 domain-containing protein</fullName>
    </recommendedName>
</protein>
<evidence type="ECO:0000256" key="2">
    <source>
        <dbReference type="ARBA" id="ARBA00022729"/>
    </source>
</evidence>
<dbReference type="PRINTS" id="PR00722">
    <property type="entry name" value="CHYMOTRYPSIN"/>
</dbReference>
<feature type="chain" id="PRO_5043405121" description="Peptidase S1 domain-containing protein" evidence="6">
    <location>
        <begin position="24"/>
        <end position="394"/>
    </location>
</feature>
<evidence type="ECO:0000256" key="1">
    <source>
        <dbReference type="ARBA" id="ARBA00022670"/>
    </source>
</evidence>
<proteinExistence type="predicted"/>
<dbReference type="GO" id="GO:0006508">
    <property type="term" value="P:proteolysis"/>
    <property type="evidence" value="ECO:0007669"/>
    <property type="project" value="UniProtKB-KW"/>
</dbReference>
<evidence type="ECO:0000256" key="6">
    <source>
        <dbReference type="SAM" id="SignalP"/>
    </source>
</evidence>